<organism evidence="1">
    <name type="scientific">Ovis aries</name>
    <name type="common">Sheep</name>
    <dbReference type="NCBI Taxonomy" id="9940"/>
    <lineage>
        <taxon>Eukaryota</taxon>
        <taxon>Metazoa</taxon>
        <taxon>Chordata</taxon>
        <taxon>Craniata</taxon>
        <taxon>Vertebrata</taxon>
        <taxon>Euteleostomi</taxon>
        <taxon>Mammalia</taxon>
        <taxon>Eutheria</taxon>
        <taxon>Laurasiatheria</taxon>
        <taxon>Artiodactyla</taxon>
        <taxon>Ruminantia</taxon>
        <taxon>Pecora</taxon>
        <taxon>Bovidae</taxon>
        <taxon>Caprinae</taxon>
        <taxon>Ovis</taxon>
    </lineage>
</organism>
<name>A0AC11B8M3_SHEEP</name>
<accession>A0AC11B8M3</accession>
<proteinExistence type="predicted"/>
<gene>
    <name evidence="1" type="primary">PDCD1LG2</name>
</gene>
<reference evidence="1" key="1">
    <citation type="submission" date="2020-11" db="EMBL/GenBank/DDBJ databases">
        <authorList>
            <person name="Davenport K.M."/>
            <person name="Bickhart D.M."/>
            <person name="Smith T.P.L."/>
            <person name="Murdoch B.M."/>
            <person name="Rosen B.D."/>
        </authorList>
    </citation>
    <scope>NUCLEOTIDE SEQUENCE [LARGE SCALE GENOMIC DNA]</scope>
    <source>
        <strain evidence="1">OAR_USU_Benz2616</strain>
    </source>
</reference>
<protein>
    <submittedName>
        <fullName evidence="1">Uncharacterized protein</fullName>
    </submittedName>
</protein>
<reference evidence="1" key="3">
    <citation type="submission" date="2025-09" db="UniProtKB">
        <authorList>
            <consortium name="Ensembl"/>
        </authorList>
    </citation>
    <scope>IDENTIFICATION</scope>
</reference>
<evidence type="ECO:0000313" key="1">
    <source>
        <dbReference type="Ensembl" id="ENSOARP00020011093.2"/>
    </source>
</evidence>
<reference evidence="1" key="2">
    <citation type="submission" date="2025-08" db="UniProtKB">
        <authorList>
            <consortium name="Ensembl"/>
        </authorList>
    </citation>
    <scope>IDENTIFICATION</scope>
</reference>
<sequence>MMRLPQSDPVQNMFLLLILSLGLKLQQTEALFTVTVPKEMYMVDYGSNVTLECDFDTGGPVELGILKASLQKVENDTVLLSERATLLEEQLPLGKALFLIPRIQLKDAGQYRCLIIYGIAWDYKYLALKVKASYKKINTRYLKVSGTDEVELTCQAEGYPLAEVSWPNISIPTNTSHTKTSEGLYQVTSVLRLKPHPGRNFSCVFWNANVKELTSATIVQGPMEDPKIPPSSLLHVFIPSFIIALMFIATMVALRKRLCQKLYSGEDARKRSATMVRREVDRAAAMLFVCQEKNTRKETQSGHKRLGVNSMRAGTSPPAFTADLGIQQGFTGQGRAQPCTETAAHKPGQELKQQTSRESPSPARAPDPGKAAPDPPPPETSPIREGKLNLARQGAVPDRNLRVAASCRLGPLVAEFQALVLPASPDYTAHIATGRRRGARAAQGACVLS</sequence>
<dbReference type="Ensembl" id="ENSOART00020013465.2">
    <property type="protein sequence ID" value="ENSOARP00020011093.2"/>
    <property type="gene ID" value="ENSOARG00020040354.1"/>
</dbReference>